<dbReference type="AlphaFoldDB" id="A0AAP4C1Y1"/>
<feature type="chain" id="PRO_5042840951" evidence="1">
    <location>
        <begin position="40"/>
        <end position="173"/>
    </location>
</feature>
<accession>A0AAP4C1Y1</accession>
<name>A0AAP4C1Y1_9CORY</name>
<evidence type="ECO:0000313" key="4">
    <source>
        <dbReference type="Proteomes" id="UP001230317"/>
    </source>
</evidence>
<reference evidence="3" key="1">
    <citation type="submission" date="2023-05" db="EMBL/GenBank/DDBJ databases">
        <title>Metabolic capabilities are highly conserved among human nasal-associated Corynebacterium species in pangenomic analyses.</title>
        <authorList>
            <person name="Tran T.H."/>
            <person name="Roberts A.Q."/>
            <person name="Escapa I.F."/>
            <person name="Gao W."/>
            <person name="Conlan S."/>
            <person name="Kong H."/>
            <person name="Segre J.A."/>
            <person name="Kelly M.S."/>
            <person name="Lemon K.P."/>
        </authorList>
    </citation>
    <scope>NUCLEOTIDE SEQUENCE</scope>
    <source>
        <strain evidence="3">KPL2618</strain>
    </source>
</reference>
<feature type="signal peptide" evidence="1">
    <location>
        <begin position="1"/>
        <end position="39"/>
    </location>
</feature>
<proteinExistence type="predicted"/>
<dbReference type="SUPFAM" id="SSF51261">
    <property type="entry name" value="Duplicated hybrid motif"/>
    <property type="match status" value="1"/>
</dbReference>
<feature type="domain" description="M23ase beta-sheet core" evidence="2">
    <location>
        <begin position="67"/>
        <end position="159"/>
    </location>
</feature>
<dbReference type="Gene3D" id="2.70.70.10">
    <property type="entry name" value="Glucose Permease (Domain IIA)"/>
    <property type="match status" value="1"/>
</dbReference>
<protein>
    <submittedName>
        <fullName evidence="3">Peptidoglycan DD-metalloendopeptidase family protein</fullName>
    </submittedName>
</protein>
<dbReference type="InterPro" id="IPR011055">
    <property type="entry name" value="Dup_hybrid_motif"/>
</dbReference>
<dbReference type="PANTHER" id="PTHR21666">
    <property type="entry name" value="PEPTIDASE-RELATED"/>
    <property type="match status" value="1"/>
</dbReference>
<dbReference type="Pfam" id="PF01551">
    <property type="entry name" value="Peptidase_M23"/>
    <property type="match status" value="1"/>
</dbReference>
<sequence>MNLFPRPRNNAACRCPLIPTLATTLTGALVLLCAAPAAAYVDPASGKPRPVRVLRGFDKPEHKWSAGHRGVDMDLRIGGRVVAAESGTVAFVGTVAGTPVISIDHADGIRTTYQPVHASVTQGQEVREGQTIGKLGHPVDGTPGLHWGARIAKDSYIDPLSLLDMPVIRLKPL</sequence>
<comment type="caution">
    <text evidence="3">The sequence shown here is derived from an EMBL/GenBank/DDBJ whole genome shotgun (WGS) entry which is preliminary data.</text>
</comment>
<dbReference type="InterPro" id="IPR050570">
    <property type="entry name" value="Cell_wall_metabolism_enzyme"/>
</dbReference>
<gene>
    <name evidence="3" type="ORF">QPX58_05670</name>
</gene>
<evidence type="ECO:0000259" key="2">
    <source>
        <dbReference type="Pfam" id="PF01551"/>
    </source>
</evidence>
<dbReference type="PANTHER" id="PTHR21666:SF270">
    <property type="entry name" value="MUREIN HYDROLASE ACTIVATOR ENVC"/>
    <property type="match status" value="1"/>
</dbReference>
<dbReference type="Proteomes" id="UP001230317">
    <property type="component" value="Unassembled WGS sequence"/>
</dbReference>
<dbReference type="InterPro" id="IPR016047">
    <property type="entry name" value="M23ase_b-sheet_dom"/>
</dbReference>
<dbReference type="GO" id="GO:0004222">
    <property type="term" value="F:metalloendopeptidase activity"/>
    <property type="evidence" value="ECO:0007669"/>
    <property type="project" value="TreeGrafter"/>
</dbReference>
<keyword evidence="1" id="KW-0732">Signal</keyword>
<dbReference type="CDD" id="cd12797">
    <property type="entry name" value="M23_peptidase"/>
    <property type="match status" value="1"/>
</dbReference>
<dbReference type="EMBL" id="JASNVU010000006">
    <property type="protein sequence ID" value="MDK4334903.1"/>
    <property type="molecule type" value="Genomic_DNA"/>
</dbReference>
<evidence type="ECO:0000256" key="1">
    <source>
        <dbReference type="SAM" id="SignalP"/>
    </source>
</evidence>
<organism evidence="3 4">
    <name type="scientific">Corynebacterium accolens</name>
    <dbReference type="NCBI Taxonomy" id="38284"/>
    <lineage>
        <taxon>Bacteria</taxon>
        <taxon>Bacillati</taxon>
        <taxon>Actinomycetota</taxon>
        <taxon>Actinomycetes</taxon>
        <taxon>Mycobacteriales</taxon>
        <taxon>Corynebacteriaceae</taxon>
        <taxon>Corynebacterium</taxon>
    </lineage>
</organism>
<evidence type="ECO:0000313" key="3">
    <source>
        <dbReference type="EMBL" id="MDK4334903.1"/>
    </source>
</evidence>
<dbReference type="RefSeq" id="WP_023028917.1">
    <property type="nucleotide sequence ID" value="NZ_CP100374.1"/>
</dbReference>